<organism evidence="2 3">
    <name type="scientific">Sphingobacterium deserti</name>
    <dbReference type="NCBI Taxonomy" id="1229276"/>
    <lineage>
        <taxon>Bacteria</taxon>
        <taxon>Pseudomonadati</taxon>
        <taxon>Bacteroidota</taxon>
        <taxon>Sphingobacteriia</taxon>
        <taxon>Sphingobacteriales</taxon>
        <taxon>Sphingobacteriaceae</taxon>
        <taxon>Sphingobacterium</taxon>
    </lineage>
</organism>
<evidence type="ECO:0000313" key="2">
    <source>
        <dbReference type="EMBL" id="KGE12290.1"/>
    </source>
</evidence>
<dbReference type="PROSITE" id="PS51257">
    <property type="entry name" value="PROKAR_LIPOPROTEIN"/>
    <property type="match status" value="1"/>
</dbReference>
<sequence>MNIKKIYQPTGMAFVLFAIVACSGSGESRNAGSRDGEASDTTSISNNGVPLDNIHRETTADTLTTDKTETTGVPMTNIDRTERNDTIGQPKMNEE</sequence>
<dbReference type="PATRIC" id="fig|1229276.3.peg.4085"/>
<dbReference type="Proteomes" id="UP000031802">
    <property type="component" value="Unassembled WGS sequence"/>
</dbReference>
<protein>
    <recommendedName>
        <fullName evidence="4">Lipoprotein</fullName>
    </recommendedName>
</protein>
<accession>A0A0B8T5U0</accession>
<comment type="caution">
    <text evidence="2">The sequence shown here is derived from an EMBL/GenBank/DDBJ whole genome shotgun (WGS) entry which is preliminary data.</text>
</comment>
<gene>
    <name evidence="2" type="ORF">DI53_3940</name>
</gene>
<dbReference type="RefSeq" id="WP_037503839.1">
    <property type="nucleotide sequence ID" value="NZ_JJMU01000074.1"/>
</dbReference>
<dbReference type="EMBL" id="JJMU01000074">
    <property type="protein sequence ID" value="KGE12290.1"/>
    <property type="molecule type" value="Genomic_DNA"/>
</dbReference>
<feature type="region of interest" description="Disordered" evidence="1">
    <location>
        <begin position="25"/>
        <end position="95"/>
    </location>
</feature>
<reference evidence="3" key="1">
    <citation type="submission" date="2014-04" db="EMBL/GenBank/DDBJ databases">
        <title>Whole-Genome optical mapping and complete genome sequence of Sphingobacterium deserti sp. nov., a new spaces isolated from desert in the west of China.</title>
        <authorList>
            <person name="Teng C."/>
            <person name="Zhou Z."/>
            <person name="Li X."/>
            <person name="Chen M."/>
            <person name="Lin M."/>
            <person name="Wang L."/>
            <person name="Su S."/>
            <person name="Zhang C."/>
            <person name="Zhang W."/>
        </authorList>
    </citation>
    <scope>NUCLEOTIDE SEQUENCE [LARGE SCALE GENOMIC DNA]</scope>
    <source>
        <strain evidence="3">ACCC05744</strain>
    </source>
</reference>
<reference evidence="2 3" key="2">
    <citation type="journal article" date="2015" name="PLoS ONE">
        <title>Whole-Genome Optical Mapping and Finished Genome Sequence of Sphingobacterium deserti sp. nov., a New Species Isolated from the Western Desert of China.</title>
        <authorList>
            <person name="Teng C."/>
            <person name="Zhou Z."/>
            <person name="Molnar I."/>
            <person name="Li X."/>
            <person name="Tang R."/>
            <person name="Chen M."/>
            <person name="Wang L."/>
            <person name="Su S."/>
            <person name="Zhang W."/>
            <person name="Lin M."/>
        </authorList>
    </citation>
    <scope>NUCLEOTIDE SEQUENCE [LARGE SCALE GENOMIC DNA]</scope>
    <source>
        <strain evidence="3">ACCC05744</strain>
    </source>
</reference>
<feature type="compositionally biased region" description="Polar residues" evidence="1">
    <location>
        <begin position="39"/>
        <end position="48"/>
    </location>
</feature>
<proteinExistence type="predicted"/>
<name>A0A0B8T5U0_9SPHI</name>
<evidence type="ECO:0008006" key="4">
    <source>
        <dbReference type="Google" id="ProtNLM"/>
    </source>
</evidence>
<dbReference type="AlphaFoldDB" id="A0A0B8T5U0"/>
<dbReference type="OrthoDB" id="711574at2"/>
<evidence type="ECO:0000313" key="3">
    <source>
        <dbReference type="Proteomes" id="UP000031802"/>
    </source>
</evidence>
<keyword evidence="3" id="KW-1185">Reference proteome</keyword>
<dbReference type="STRING" id="1229276.DI53_3940"/>
<feature type="compositionally biased region" description="Basic and acidic residues" evidence="1">
    <location>
        <begin position="53"/>
        <end position="69"/>
    </location>
</feature>
<evidence type="ECO:0000256" key="1">
    <source>
        <dbReference type="SAM" id="MobiDB-lite"/>
    </source>
</evidence>